<dbReference type="PANTHER" id="PTHR43399">
    <property type="entry name" value="SUBTILISIN-RELATED"/>
    <property type="match status" value="1"/>
</dbReference>
<keyword evidence="3 5" id="KW-0378">Hydrolase</keyword>
<dbReference type="InterPro" id="IPR008969">
    <property type="entry name" value="CarboxyPept-like_regulatory"/>
</dbReference>
<dbReference type="Pfam" id="PF13715">
    <property type="entry name" value="CarbopepD_reg_2"/>
    <property type="match status" value="1"/>
</dbReference>
<dbReference type="InterPro" id="IPR033857">
    <property type="entry name" value="Bacillopeptidase_F"/>
</dbReference>
<keyword evidence="9" id="KW-1185">Reference proteome</keyword>
<feature type="active site" description="Charge relay system" evidence="5">
    <location>
        <position position="225"/>
    </location>
</feature>
<evidence type="ECO:0000256" key="3">
    <source>
        <dbReference type="ARBA" id="ARBA00022801"/>
    </source>
</evidence>
<feature type="domain" description="Peptidase S8/S53" evidence="7">
    <location>
        <begin position="170"/>
        <end position="436"/>
    </location>
</feature>
<dbReference type="Gene3D" id="2.60.40.1120">
    <property type="entry name" value="Carboxypeptidase-like, regulatory domain"/>
    <property type="match status" value="2"/>
</dbReference>
<comment type="similarity">
    <text evidence="1 5">Belongs to the peptidase S8 family.</text>
</comment>
<dbReference type="PANTHER" id="PTHR43399:SF4">
    <property type="entry name" value="CELL WALL-ASSOCIATED PROTEASE"/>
    <property type="match status" value="1"/>
</dbReference>
<feature type="active site" description="Charge relay system" evidence="5">
    <location>
        <position position="179"/>
    </location>
</feature>
<reference evidence="8 9" key="1">
    <citation type="submission" date="2021-01" db="EMBL/GenBank/DDBJ databases">
        <title>Whole genome shotgun sequence of Plantactinospora endophytica NBRC 110450.</title>
        <authorList>
            <person name="Komaki H."/>
            <person name="Tamura T."/>
        </authorList>
    </citation>
    <scope>NUCLEOTIDE SEQUENCE [LARGE SCALE GENOMIC DNA]</scope>
    <source>
        <strain evidence="8 9">NBRC 110450</strain>
    </source>
</reference>
<evidence type="ECO:0000259" key="7">
    <source>
        <dbReference type="Pfam" id="PF00082"/>
    </source>
</evidence>
<dbReference type="InterPro" id="IPR015915">
    <property type="entry name" value="Kelch-typ_b-propeller"/>
</dbReference>
<dbReference type="Gene3D" id="2.60.120.200">
    <property type="match status" value="1"/>
</dbReference>
<dbReference type="Gene3D" id="3.40.50.200">
    <property type="entry name" value="Peptidase S8/S53 domain"/>
    <property type="match status" value="1"/>
</dbReference>
<dbReference type="SUPFAM" id="SSF49899">
    <property type="entry name" value="Concanavalin A-like lectins/glucanases"/>
    <property type="match status" value="1"/>
</dbReference>
<dbReference type="InterPro" id="IPR023828">
    <property type="entry name" value="Peptidase_S8_Ser-AS"/>
</dbReference>
<proteinExistence type="inferred from homology"/>
<keyword evidence="4 5" id="KW-0720">Serine protease</keyword>
<keyword evidence="2 5" id="KW-0645">Protease</keyword>
<dbReference type="Gene3D" id="2.120.10.80">
    <property type="entry name" value="Kelch-type beta propeller"/>
    <property type="match status" value="2"/>
</dbReference>
<keyword evidence="6" id="KW-0732">Signal</keyword>
<dbReference type="SMART" id="SM00612">
    <property type="entry name" value="Kelch"/>
    <property type="match status" value="5"/>
</dbReference>
<dbReference type="InterPro" id="IPR013320">
    <property type="entry name" value="ConA-like_dom_sf"/>
</dbReference>
<dbReference type="InterPro" id="IPR006652">
    <property type="entry name" value="Kelch_1"/>
</dbReference>
<comment type="caution">
    <text evidence="8">The sequence shown here is derived from an EMBL/GenBank/DDBJ whole genome shotgun (WGS) entry which is preliminary data.</text>
</comment>
<evidence type="ECO:0000256" key="1">
    <source>
        <dbReference type="ARBA" id="ARBA00011073"/>
    </source>
</evidence>
<dbReference type="PROSITE" id="PS00138">
    <property type="entry name" value="SUBTILASE_SER"/>
    <property type="match status" value="1"/>
</dbReference>
<feature type="active site" description="Charge relay system" evidence="5">
    <location>
        <position position="398"/>
    </location>
</feature>
<feature type="signal peptide" evidence="6">
    <location>
        <begin position="1"/>
        <end position="20"/>
    </location>
</feature>
<dbReference type="InterPro" id="IPR036852">
    <property type="entry name" value="Peptidase_S8/S53_dom_sf"/>
</dbReference>
<evidence type="ECO:0000313" key="9">
    <source>
        <dbReference type="Proteomes" id="UP000646749"/>
    </source>
</evidence>
<organism evidence="8 9">
    <name type="scientific">Plantactinospora endophytica</name>
    <dbReference type="NCBI Taxonomy" id="673535"/>
    <lineage>
        <taxon>Bacteria</taxon>
        <taxon>Bacillati</taxon>
        <taxon>Actinomycetota</taxon>
        <taxon>Actinomycetes</taxon>
        <taxon>Micromonosporales</taxon>
        <taxon>Micromonosporaceae</taxon>
        <taxon>Plantactinospora</taxon>
    </lineage>
</organism>
<dbReference type="InterPro" id="IPR015500">
    <property type="entry name" value="Peptidase_S8_subtilisin-rel"/>
</dbReference>
<feature type="chain" id="PRO_5046968172" description="Peptidase S8/S53 domain-containing protein" evidence="6">
    <location>
        <begin position="21"/>
        <end position="1447"/>
    </location>
</feature>
<evidence type="ECO:0000313" key="8">
    <source>
        <dbReference type="EMBL" id="GIG85424.1"/>
    </source>
</evidence>
<dbReference type="PROSITE" id="PS51892">
    <property type="entry name" value="SUBTILASE"/>
    <property type="match status" value="1"/>
</dbReference>
<protein>
    <recommendedName>
        <fullName evidence="7">Peptidase S8/S53 domain-containing protein</fullName>
    </recommendedName>
</protein>
<gene>
    <name evidence="8" type="ORF">Pen02_03600</name>
</gene>
<evidence type="ECO:0000256" key="6">
    <source>
        <dbReference type="SAM" id="SignalP"/>
    </source>
</evidence>
<sequence>MAAAAAVVLGVTAQPAVATAAGPEAEVSRELLAELAAEGSTTFTVYLRERAELSGAAKLADSDDRATAVYRALTATAERSQRDLRTELDKRGATYRSYWIANALRVQGDRALLDVIAARDDVQSLEPSRTYELIRPEPFRTTTDAGTQAIEWNINNIEAPRVWSEFDTRGEGLVVANIDSGVQFDHPALRNAYRGNTGGTFDHNYNWFDPADVCANPAPCDNNGHGTHTMGTMVGDDGAGNQIGVAPGARWIAAKGCETNGCSDGSLLAAGQWVLAPTDLNGQNPRPDLRPDVVNNSWGGGRNDEWYRQTVVSWRAAGIFPSFSAGNDGPGCNTTENPGDYPLSYAAGSYDSNNNISSFSGRGTSSIDGSIKPNVSAPGSNVRSSLPTNGYGLGSGTSMAAPHVSATVALVWSAAPGLKGNIPATEQLLDDTATDVNALTCGGTVDDNNTFGEGRLNAYQAVNAAPRGDTGRVSGTVTSAATGDPVAGAEVRTGSFTALTDPDGKYSLVLPVGTHELTVGGYGFTPGTATVTVARGDLLTQNFALATARMVTVAGKVTDGSGHGWPLYAKIQVSGRPGGPVWTNPVTGAYSFTVPGSATYRLDTTVNYPGYRPVSTEVAVGTGSKTVNISAAVLPACTAAGYTPGVSAPVLSETFDGTSAPAGWSVVNRTDKGGWVFNDPAGRTNLTGGSGNFAIIDSDALGSGNTQNTDLVTPPLDFSAVSAPLLRFNSDWRAVGVSDTADIDVSTDGGTTWTNAWHQTASRRGPRVEEVPLDAAAGASDVRVRFRFNGTFAWWWEVDNVQLVNRLCTPKPGGLVAGFTTDANTGDALNGVTVVSDNQPADKGVSSATPDDPNIADGFYWLFSGLTGAQPFTASLSPYRAFTKQVTVVADATRQANFALKAARLTATPTNLELHQPYGSTRNVSVTVTNTGNAPATVQPLERGARFSQLSAKGAELVEYKMKGLSKSRTGTAYGPGTGTAAAAPLVDAAWTRVANLPASVYDNSAVTLDGKVYSIGGGADTGNERKTWVFDPATNVWTALPDMPTARSKPAVAALNGRIYAIGGWGAGDAPVETVDMFNPATGTWSTLPGVSNPAPRAAAAFATSGGKLYIIGGCGDNECSVDTPDVTVFDPLTSKFDSAADYPQGSSWMSCGGIGGKVYCAGGVGTVEFKNGYVLDPATNAWSPLPDMPLDLWGSQYAAAGGMLVLAGGATAASTTLTNRTVGYDPVAGAWVNLPNAQFARYRGAGVCGAYKVGGSPSSFVGSAESERLGGLEACLEAGEASWLSTAPESFTLAAGASRTITVTLTATAAAGVAQPGTYTAEIGLVTDSPYPVPVIGVEMNVSPPGNWGKIQGTVIGVTCGGDRIPLPATVRANLVGDPATGHTLSASNRGGYSWWLARGRYDVIVAKDGWVPQVKRQVIQPSLVSTLDFALEPVNPCPARLGGI</sequence>
<dbReference type="PRINTS" id="PR00723">
    <property type="entry name" value="SUBTILISIN"/>
</dbReference>
<dbReference type="SUPFAM" id="SSF49464">
    <property type="entry name" value="Carboxypeptidase regulatory domain-like"/>
    <property type="match status" value="2"/>
</dbReference>
<evidence type="ECO:0000256" key="4">
    <source>
        <dbReference type="ARBA" id="ARBA00022825"/>
    </source>
</evidence>
<dbReference type="CDD" id="cd07481">
    <property type="entry name" value="Peptidases_S8_BacillopeptidaseF-like"/>
    <property type="match status" value="1"/>
</dbReference>
<dbReference type="InterPro" id="IPR051048">
    <property type="entry name" value="Peptidase_S8/S53_subtilisin"/>
</dbReference>
<name>A0ABQ4DSK1_9ACTN</name>
<dbReference type="NCBIfam" id="NF038128">
    <property type="entry name" value="choice_anch_J"/>
    <property type="match status" value="1"/>
</dbReference>
<dbReference type="Pfam" id="PF24681">
    <property type="entry name" value="Kelch_KLHDC2_KLHL20_DRC7"/>
    <property type="match status" value="1"/>
</dbReference>
<dbReference type="EMBL" id="BONW01000001">
    <property type="protein sequence ID" value="GIG85424.1"/>
    <property type="molecule type" value="Genomic_DNA"/>
</dbReference>
<dbReference type="SUPFAM" id="SSF52743">
    <property type="entry name" value="Subtilisin-like"/>
    <property type="match status" value="1"/>
</dbReference>
<dbReference type="SUPFAM" id="SSF117281">
    <property type="entry name" value="Kelch motif"/>
    <property type="match status" value="1"/>
</dbReference>
<evidence type="ECO:0000256" key="5">
    <source>
        <dbReference type="PROSITE-ProRule" id="PRU01240"/>
    </source>
</evidence>
<dbReference type="Proteomes" id="UP000646749">
    <property type="component" value="Unassembled WGS sequence"/>
</dbReference>
<dbReference type="InterPro" id="IPR000209">
    <property type="entry name" value="Peptidase_S8/S53_dom"/>
</dbReference>
<accession>A0ABQ4DSK1</accession>
<evidence type="ECO:0000256" key="2">
    <source>
        <dbReference type="ARBA" id="ARBA00022670"/>
    </source>
</evidence>
<dbReference type="Pfam" id="PF00082">
    <property type="entry name" value="Peptidase_S8"/>
    <property type="match status" value="1"/>
</dbReference>